<organism evidence="4 5">
    <name type="scientific">Phytoactinopolyspora alkaliphila</name>
    <dbReference type="NCBI Taxonomy" id="1783498"/>
    <lineage>
        <taxon>Bacteria</taxon>
        <taxon>Bacillati</taxon>
        <taxon>Actinomycetota</taxon>
        <taxon>Actinomycetes</taxon>
        <taxon>Jiangellales</taxon>
        <taxon>Jiangellaceae</taxon>
        <taxon>Phytoactinopolyspora</taxon>
    </lineage>
</organism>
<dbReference type="GO" id="GO:0070402">
    <property type="term" value="F:NADPH binding"/>
    <property type="evidence" value="ECO:0007669"/>
    <property type="project" value="TreeGrafter"/>
</dbReference>
<dbReference type="Gene3D" id="3.40.50.720">
    <property type="entry name" value="NAD(P)-binding Rossmann-like Domain"/>
    <property type="match status" value="1"/>
</dbReference>
<sequence length="327" mass="33869">MYAIRQYEFGPAEVLRYEEIADPRPGRGQVRIDVEAAGVHLVDTALRSGTAGGAFQRPDLPMTPGREVAGVVDEVGEGVDESWLGTRVVTHLGLASGGYAELAVRDVESVHQLPESVSFPVSVAMIGTGRTTMGILDAAQLRDDDVVLVMAAAGGIGSLLIQAARHAGATVIGAAGGLAKVDRVRVLGATVAVDYSDPEWPAAAREALGGRDVTAVLEGVGGELGRGAFDLLGAGGRLIMYGWASSFGQATQVTTEDLVERGLTATWALGPAMLKRRSLRDLESQALAEAAAGRLVPSVQTFALKNAAEAHAALEGRGTVGKVVLEP</sequence>
<dbReference type="AlphaFoldDB" id="A0A6N9YMY7"/>
<keyword evidence="2" id="KW-0560">Oxidoreductase</keyword>
<dbReference type="InterPro" id="IPR013149">
    <property type="entry name" value="ADH-like_C"/>
</dbReference>
<dbReference type="Pfam" id="PF08240">
    <property type="entry name" value="ADH_N"/>
    <property type="match status" value="1"/>
</dbReference>
<keyword evidence="1" id="KW-0521">NADP</keyword>
<protein>
    <submittedName>
        <fullName evidence="4">Zinc-binding dehydrogenase</fullName>
    </submittedName>
</protein>
<keyword evidence="5" id="KW-1185">Reference proteome</keyword>
<dbReference type="PROSITE" id="PS01162">
    <property type="entry name" value="QOR_ZETA_CRYSTAL"/>
    <property type="match status" value="1"/>
</dbReference>
<dbReference type="InterPro" id="IPR013154">
    <property type="entry name" value="ADH-like_N"/>
</dbReference>
<evidence type="ECO:0000259" key="3">
    <source>
        <dbReference type="SMART" id="SM00829"/>
    </source>
</evidence>
<dbReference type="Proteomes" id="UP000469185">
    <property type="component" value="Unassembled WGS sequence"/>
</dbReference>
<dbReference type="InterPro" id="IPR011032">
    <property type="entry name" value="GroES-like_sf"/>
</dbReference>
<dbReference type="RefSeq" id="WP_163818991.1">
    <property type="nucleotide sequence ID" value="NZ_JAAGOB010000006.1"/>
</dbReference>
<name>A0A6N9YMY7_9ACTN</name>
<dbReference type="SMART" id="SM00829">
    <property type="entry name" value="PKS_ER"/>
    <property type="match status" value="1"/>
</dbReference>
<evidence type="ECO:0000256" key="2">
    <source>
        <dbReference type="ARBA" id="ARBA00023002"/>
    </source>
</evidence>
<dbReference type="GO" id="GO:0035925">
    <property type="term" value="F:mRNA 3'-UTR AU-rich region binding"/>
    <property type="evidence" value="ECO:0007669"/>
    <property type="project" value="TreeGrafter"/>
</dbReference>
<dbReference type="SUPFAM" id="SSF51735">
    <property type="entry name" value="NAD(P)-binding Rossmann-fold domains"/>
    <property type="match status" value="1"/>
</dbReference>
<evidence type="ECO:0000313" key="5">
    <source>
        <dbReference type="Proteomes" id="UP000469185"/>
    </source>
</evidence>
<dbReference type="InterPro" id="IPR036291">
    <property type="entry name" value="NAD(P)-bd_dom_sf"/>
</dbReference>
<dbReference type="Gene3D" id="3.90.180.10">
    <property type="entry name" value="Medium-chain alcohol dehydrogenases, catalytic domain"/>
    <property type="match status" value="1"/>
</dbReference>
<dbReference type="EMBL" id="JAAGOB010000006">
    <property type="protein sequence ID" value="NED96218.1"/>
    <property type="molecule type" value="Genomic_DNA"/>
</dbReference>
<feature type="domain" description="Enoyl reductase (ER)" evidence="3">
    <location>
        <begin position="10"/>
        <end position="325"/>
    </location>
</feature>
<dbReference type="CDD" id="cd08244">
    <property type="entry name" value="MDR_enoyl_red"/>
    <property type="match status" value="1"/>
</dbReference>
<dbReference type="Pfam" id="PF00107">
    <property type="entry name" value="ADH_zinc_N"/>
    <property type="match status" value="1"/>
</dbReference>
<accession>A0A6N9YMY7</accession>
<dbReference type="PANTHER" id="PTHR48106:SF13">
    <property type="entry name" value="QUINONE OXIDOREDUCTASE-RELATED"/>
    <property type="match status" value="1"/>
</dbReference>
<dbReference type="GO" id="GO:0003960">
    <property type="term" value="F:quinone reductase (NADPH) activity"/>
    <property type="evidence" value="ECO:0007669"/>
    <property type="project" value="TreeGrafter"/>
</dbReference>
<dbReference type="PANTHER" id="PTHR48106">
    <property type="entry name" value="QUINONE OXIDOREDUCTASE PIG3-RELATED"/>
    <property type="match status" value="1"/>
</dbReference>
<dbReference type="SUPFAM" id="SSF50129">
    <property type="entry name" value="GroES-like"/>
    <property type="match status" value="1"/>
</dbReference>
<dbReference type="InterPro" id="IPR020843">
    <property type="entry name" value="ER"/>
</dbReference>
<dbReference type="GO" id="GO:0008270">
    <property type="term" value="F:zinc ion binding"/>
    <property type="evidence" value="ECO:0007669"/>
    <property type="project" value="InterPro"/>
</dbReference>
<dbReference type="GO" id="GO:0005829">
    <property type="term" value="C:cytosol"/>
    <property type="evidence" value="ECO:0007669"/>
    <property type="project" value="TreeGrafter"/>
</dbReference>
<proteinExistence type="predicted"/>
<gene>
    <name evidence="4" type="ORF">G1H11_12945</name>
</gene>
<comment type="caution">
    <text evidence="4">The sequence shown here is derived from an EMBL/GenBank/DDBJ whole genome shotgun (WGS) entry which is preliminary data.</text>
</comment>
<reference evidence="4 5" key="1">
    <citation type="submission" date="2020-02" db="EMBL/GenBank/DDBJ databases">
        <authorList>
            <person name="Li X.-J."/>
            <person name="Feng X.-M."/>
        </authorList>
    </citation>
    <scope>NUCLEOTIDE SEQUENCE [LARGE SCALE GENOMIC DNA]</scope>
    <source>
        <strain evidence="4 5">CGMCC 4.7225</strain>
    </source>
</reference>
<dbReference type="InterPro" id="IPR002364">
    <property type="entry name" value="Quin_OxRdtase/zeta-crystal_CS"/>
</dbReference>
<evidence type="ECO:0000313" key="4">
    <source>
        <dbReference type="EMBL" id="NED96218.1"/>
    </source>
</evidence>
<evidence type="ECO:0000256" key="1">
    <source>
        <dbReference type="ARBA" id="ARBA00022857"/>
    </source>
</evidence>